<dbReference type="InterPro" id="IPR035892">
    <property type="entry name" value="C2_domain_sf"/>
</dbReference>
<dbReference type="CDD" id="cd00030">
    <property type="entry name" value="C2"/>
    <property type="match status" value="1"/>
</dbReference>
<gene>
    <name evidence="2" type="ORF">SO802_018903</name>
</gene>
<dbReference type="SMART" id="SM00239">
    <property type="entry name" value="C2"/>
    <property type="match status" value="1"/>
</dbReference>
<dbReference type="EMBL" id="JAZDWU010000006">
    <property type="protein sequence ID" value="KAK9999300.1"/>
    <property type="molecule type" value="Genomic_DNA"/>
</dbReference>
<sequence>MRSAITGIEKALNMDKALGIPHAQQSARMVQPSRSVSGKFRVLEVNLQSAYLKAKKITKTYVDAYICPEAKIQTKVNSTRGSNPIWDEKFVFSISDNSSMLCEIYLAQRWCKDSFIGKANCDLHSLFESIKIKEEECKYDTADEDRSLVL</sequence>
<comment type="caution">
    <text evidence="2">The sequence shown here is derived from an EMBL/GenBank/DDBJ whole genome shotgun (WGS) entry which is preliminary data.</text>
</comment>
<dbReference type="Proteomes" id="UP001459277">
    <property type="component" value="Unassembled WGS sequence"/>
</dbReference>
<evidence type="ECO:0000313" key="2">
    <source>
        <dbReference type="EMBL" id="KAK9999300.1"/>
    </source>
</evidence>
<protein>
    <recommendedName>
        <fullName evidence="1">C2 domain-containing protein</fullName>
    </recommendedName>
</protein>
<keyword evidence="3" id="KW-1185">Reference proteome</keyword>
<name>A0AAW2CRV3_9ROSI</name>
<proteinExistence type="predicted"/>
<dbReference type="InterPro" id="IPR000008">
    <property type="entry name" value="C2_dom"/>
</dbReference>
<organism evidence="2 3">
    <name type="scientific">Lithocarpus litseifolius</name>
    <dbReference type="NCBI Taxonomy" id="425828"/>
    <lineage>
        <taxon>Eukaryota</taxon>
        <taxon>Viridiplantae</taxon>
        <taxon>Streptophyta</taxon>
        <taxon>Embryophyta</taxon>
        <taxon>Tracheophyta</taxon>
        <taxon>Spermatophyta</taxon>
        <taxon>Magnoliopsida</taxon>
        <taxon>eudicotyledons</taxon>
        <taxon>Gunneridae</taxon>
        <taxon>Pentapetalae</taxon>
        <taxon>rosids</taxon>
        <taxon>fabids</taxon>
        <taxon>Fagales</taxon>
        <taxon>Fagaceae</taxon>
        <taxon>Lithocarpus</taxon>
    </lineage>
</organism>
<dbReference type="SUPFAM" id="SSF49562">
    <property type="entry name" value="C2 domain (Calcium/lipid-binding domain, CaLB)"/>
    <property type="match status" value="1"/>
</dbReference>
<dbReference type="Gene3D" id="2.60.40.150">
    <property type="entry name" value="C2 domain"/>
    <property type="match status" value="1"/>
</dbReference>
<accession>A0AAW2CRV3</accession>
<dbReference type="PROSITE" id="PS50004">
    <property type="entry name" value="C2"/>
    <property type="match status" value="1"/>
</dbReference>
<dbReference type="Pfam" id="PF00168">
    <property type="entry name" value="C2"/>
    <property type="match status" value="1"/>
</dbReference>
<feature type="domain" description="C2" evidence="1">
    <location>
        <begin position="19"/>
        <end position="139"/>
    </location>
</feature>
<reference evidence="2 3" key="1">
    <citation type="submission" date="2024-01" db="EMBL/GenBank/DDBJ databases">
        <title>A telomere-to-telomere, gap-free genome of sweet tea (Lithocarpus litseifolius).</title>
        <authorList>
            <person name="Zhou J."/>
        </authorList>
    </citation>
    <scope>NUCLEOTIDE SEQUENCE [LARGE SCALE GENOMIC DNA]</scope>
    <source>
        <strain evidence="2">Zhou-2022a</strain>
        <tissue evidence="2">Leaf</tissue>
    </source>
</reference>
<evidence type="ECO:0000313" key="3">
    <source>
        <dbReference type="Proteomes" id="UP001459277"/>
    </source>
</evidence>
<dbReference type="AlphaFoldDB" id="A0AAW2CRV3"/>
<evidence type="ECO:0000259" key="1">
    <source>
        <dbReference type="PROSITE" id="PS50004"/>
    </source>
</evidence>